<feature type="region of interest" description="Disordered" evidence="1">
    <location>
        <begin position="40"/>
        <end position="60"/>
    </location>
</feature>
<evidence type="ECO:0000313" key="2">
    <source>
        <dbReference type="EMBL" id="TNY17452.1"/>
    </source>
</evidence>
<keyword evidence="3" id="KW-1185">Reference proteome</keyword>
<reference evidence="2 3" key="1">
    <citation type="submission" date="2019-03" db="EMBL/GenBank/DDBJ databases">
        <title>Rhodosporidium diobovatum UCD-FST 08-225 genome sequencing, assembly, and annotation.</title>
        <authorList>
            <person name="Fakankun I.U."/>
            <person name="Fristensky B."/>
            <person name="Levin D.B."/>
        </authorList>
    </citation>
    <scope>NUCLEOTIDE SEQUENCE [LARGE SCALE GENOMIC DNA]</scope>
    <source>
        <strain evidence="2 3">UCD-FST 08-225</strain>
    </source>
</reference>
<evidence type="ECO:0000313" key="3">
    <source>
        <dbReference type="Proteomes" id="UP000311382"/>
    </source>
</evidence>
<accession>A0A5C5FMF9</accession>
<evidence type="ECO:0000256" key="1">
    <source>
        <dbReference type="SAM" id="MobiDB-lite"/>
    </source>
</evidence>
<dbReference type="EMBL" id="SOZI01000201">
    <property type="protein sequence ID" value="TNY17452.1"/>
    <property type="molecule type" value="Genomic_DNA"/>
</dbReference>
<comment type="caution">
    <text evidence="2">The sequence shown here is derived from an EMBL/GenBank/DDBJ whole genome shotgun (WGS) entry which is preliminary data.</text>
</comment>
<feature type="region of interest" description="Disordered" evidence="1">
    <location>
        <begin position="188"/>
        <end position="207"/>
    </location>
</feature>
<gene>
    <name evidence="2" type="ORF">DMC30DRAFT_405729</name>
</gene>
<dbReference type="AlphaFoldDB" id="A0A5C5FMF9"/>
<protein>
    <submittedName>
        <fullName evidence="2">Uncharacterized protein</fullName>
    </submittedName>
</protein>
<organism evidence="2 3">
    <name type="scientific">Rhodotorula diobovata</name>
    <dbReference type="NCBI Taxonomy" id="5288"/>
    <lineage>
        <taxon>Eukaryota</taxon>
        <taxon>Fungi</taxon>
        <taxon>Dikarya</taxon>
        <taxon>Basidiomycota</taxon>
        <taxon>Pucciniomycotina</taxon>
        <taxon>Microbotryomycetes</taxon>
        <taxon>Sporidiobolales</taxon>
        <taxon>Sporidiobolaceae</taxon>
        <taxon>Rhodotorula</taxon>
    </lineage>
</organism>
<feature type="non-terminal residue" evidence="2">
    <location>
        <position position="1"/>
    </location>
</feature>
<name>A0A5C5FMF9_9BASI</name>
<dbReference type="Proteomes" id="UP000311382">
    <property type="component" value="Unassembled WGS sequence"/>
</dbReference>
<feature type="compositionally biased region" description="Basic residues" evidence="1">
    <location>
        <begin position="194"/>
        <end position="206"/>
    </location>
</feature>
<sequence>GTPPSSSSLTLSLAPSLTPHSHLALVAKVRNAVQSSLRLQSSQAVRLKPSPRRRRRRRRRRVRVPHLRLLFLLLRLHQSSLPPRSRSLFALAKGTAWLALRSSTRAPRRTCSTLASSGVSTPPSTLTLRLTVAAFASPFLSTFRSKLARVPLLPVRSSSLHFPTASTPFSASCGSVIPARGSLPITSSTFPQASRRRASTTSRRRPLPLSRIATLSTSAFLAAP</sequence>
<proteinExistence type="predicted"/>
<feature type="compositionally biased region" description="Basic residues" evidence="1">
    <location>
        <begin position="49"/>
        <end position="60"/>
    </location>
</feature>